<dbReference type="Pfam" id="PF01943">
    <property type="entry name" value="Polysacc_synt"/>
    <property type="match status" value="1"/>
</dbReference>
<feature type="transmembrane region" description="Helical" evidence="6">
    <location>
        <begin position="297"/>
        <end position="316"/>
    </location>
</feature>
<keyword evidence="5 6" id="KW-0472">Membrane</keyword>
<name>R4YMZ6_OLEAN</name>
<feature type="transmembrane region" description="Helical" evidence="6">
    <location>
        <begin position="180"/>
        <end position="206"/>
    </location>
</feature>
<evidence type="ECO:0000256" key="3">
    <source>
        <dbReference type="ARBA" id="ARBA00022692"/>
    </source>
</evidence>
<accession>R4YMZ6</accession>
<evidence type="ECO:0000256" key="2">
    <source>
        <dbReference type="ARBA" id="ARBA00022475"/>
    </source>
</evidence>
<feature type="transmembrane region" description="Helical" evidence="6">
    <location>
        <begin position="367"/>
        <end position="386"/>
    </location>
</feature>
<keyword evidence="4 6" id="KW-1133">Transmembrane helix</keyword>
<dbReference type="STRING" id="698738.OLEAN_C19790"/>
<dbReference type="AlphaFoldDB" id="R4YMZ6"/>
<keyword evidence="8" id="KW-1185">Reference proteome</keyword>
<dbReference type="PANTHER" id="PTHR30250">
    <property type="entry name" value="PST FAMILY PREDICTED COLANIC ACID TRANSPORTER"/>
    <property type="match status" value="1"/>
</dbReference>
<dbReference type="InterPro" id="IPR050833">
    <property type="entry name" value="Poly_Biosynth_Transport"/>
</dbReference>
<dbReference type="Proteomes" id="UP000032749">
    <property type="component" value="Chromosome"/>
</dbReference>
<proteinExistence type="predicted"/>
<dbReference type="GO" id="GO:0005886">
    <property type="term" value="C:plasma membrane"/>
    <property type="evidence" value="ECO:0007669"/>
    <property type="project" value="UniProtKB-SubCell"/>
</dbReference>
<comment type="subcellular location">
    <subcellularLocation>
        <location evidence="1">Cell membrane</location>
        <topology evidence="1">Multi-pass membrane protein</topology>
    </subcellularLocation>
</comment>
<dbReference type="KEGG" id="oai:OLEAN_C19790"/>
<organism evidence="7 8">
    <name type="scientific">Oleispira antarctica RB-8</name>
    <dbReference type="NCBI Taxonomy" id="698738"/>
    <lineage>
        <taxon>Bacteria</taxon>
        <taxon>Pseudomonadati</taxon>
        <taxon>Pseudomonadota</taxon>
        <taxon>Gammaproteobacteria</taxon>
        <taxon>Oceanospirillales</taxon>
        <taxon>Oceanospirillaceae</taxon>
        <taxon>Oleispira</taxon>
    </lineage>
</organism>
<dbReference type="OrthoDB" id="103403at2"/>
<feature type="transmembrane region" description="Helical" evidence="6">
    <location>
        <begin position="123"/>
        <end position="142"/>
    </location>
</feature>
<dbReference type="HOGENOM" id="CLU_022017_7_4_6"/>
<evidence type="ECO:0000256" key="5">
    <source>
        <dbReference type="ARBA" id="ARBA00023136"/>
    </source>
</evidence>
<evidence type="ECO:0000256" key="1">
    <source>
        <dbReference type="ARBA" id="ARBA00004651"/>
    </source>
</evidence>
<gene>
    <name evidence="7" type="ORF">OLEAN_C19790</name>
</gene>
<feature type="transmembrane region" description="Helical" evidence="6">
    <location>
        <begin position="85"/>
        <end position="108"/>
    </location>
</feature>
<dbReference type="EMBL" id="FO203512">
    <property type="protein sequence ID" value="CCK76155.1"/>
    <property type="molecule type" value="Genomic_DNA"/>
</dbReference>
<feature type="transmembrane region" description="Helical" evidence="6">
    <location>
        <begin position="12"/>
        <end position="36"/>
    </location>
</feature>
<evidence type="ECO:0000313" key="7">
    <source>
        <dbReference type="EMBL" id="CCK76155.1"/>
    </source>
</evidence>
<feature type="transmembrane region" description="Helical" evidence="6">
    <location>
        <begin position="48"/>
        <end position="64"/>
    </location>
</feature>
<feature type="transmembrane region" description="Helical" evidence="6">
    <location>
        <begin position="392"/>
        <end position="414"/>
    </location>
</feature>
<keyword evidence="2" id="KW-1003">Cell membrane</keyword>
<evidence type="ECO:0000256" key="4">
    <source>
        <dbReference type="ARBA" id="ARBA00022989"/>
    </source>
</evidence>
<feature type="transmembrane region" description="Helical" evidence="6">
    <location>
        <begin position="154"/>
        <end position="174"/>
    </location>
</feature>
<dbReference type="InterPro" id="IPR002797">
    <property type="entry name" value="Polysacc_synth"/>
</dbReference>
<evidence type="ECO:0000313" key="8">
    <source>
        <dbReference type="Proteomes" id="UP000032749"/>
    </source>
</evidence>
<reference evidence="7 8" key="1">
    <citation type="journal article" date="2013" name="Nat. Commun.">
        <title>Genome sequence and functional genomic analysis of the oil-degrading bacterium Oleispira antarctica.</title>
        <authorList>
            <person name="Kube M."/>
            <person name="Chernikova T.N."/>
            <person name="Al-Ramahi Y."/>
            <person name="Beloqui A."/>
            <person name="Lopez-Cortez N."/>
            <person name="Guazzaroni M.E."/>
            <person name="Heipieper H.J."/>
            <person name="Klages S."/>
            <person name="Kotsyurbenko O.R."/>
            <person name="Langer I."/>
            <person name="Nechitaylo T.Y."/>
            <person name="Lunsdorf H."/>
            <person name="Fernandez M."/>
            <person name="Juarez S."/>
            <person name="Ciordia S."/>
            <person name="Singer A."/>
            <person name="Kagan O."/>
            <person name="Egorova O."/>
            <person name="Petit P.A."/>
            <person name="Stogios P."/>
            <person name="Kim Y."/>
            <person name="Tchigvintsev A."/>
            <person name="Flick R."/>
            <person name="Denaro R."/>
            <person name="Genovese M."/>
            <person name="Albar J.P."/>
            <person name="Reva O.N."/>
            <person name="Martinez-Gomariz M."/>
            <person name="Tran H."/>
            <person name="Ferrer M."/>
            <person name="Savchenko A."/>
            <person name="Yakunin A.F."/>
            <person name="Yakimov M.M."/>
            <person name="Golyshina O.V."/>
            <person name="Reinhardt R."/>
            <person name="Golyshin P.N."/>
        </authorList>
    </citation>
    <scope>NUCLEOTIDE SEQUENCE [LARGE SCALE GENOMIC DNA]</scope>
</reference>
<sequence length="486" mass="54526">MSAQGLKTLFSTSAMYAVANLLQRGMMLILLPIYARHFSKAEFGAMDMLYQGILVLIIVSSFGMPQGLPRGIHQEKATEEDGRRLLGVLTLFILPVTAITFALIWSFSDPIAEILFNEQGEGLWVRLGAAFFVAMVIQQYPLQIFKAYQRSLQYSLWSIGTFLIATACNLYFIVVMDMGLVGMLMANTIGFGVTGVIAFVSCLKFMKFNFDWHRLRPLLEFGLPMLPALLGRKILEASDRYMLPQYHSMDTLGEYVMGAKVANIVEVMVLVPFLFAWQPFFYSVANRADAKNIFARVTLYFLGVSAMVFMGMYILHGSVLDFIGNGDYSASSVVVQILVLAALLNGIQYTISPGIHIKNKLVQESSIMIAAAFLNIGLNFLLIPPYGAQGAAISTLISYLIYLICTFSLSQICYPVSYHWRRMAQVLVTAMAFMAMIYWVDNILLQLCLLFVFILLGPVLDLYMNERDVLNTVWQKLRRKTAKGSY</sequence>
<feature type="transmembrane region" description="Helical" evidence="6">
    <location>
        <begin position="328"/>
        <end position="347"/>
    </location>
</feature>
<dbReference type="PANTHER" id="PTHR30250:SF11">
    <property type="entry name" value="O-ANTIGEN TRANSPORTER-RELATED"/>
    <property type="match status" value="1"/>
</dbReference>
<protein>
    <submittedName>
        <fullName evidence="7">Polysaccharide biosynthesis family protein</fullName>
    </submittedName>
</protein>
<evidence type="ECO:0000256" key="6">
    <source>
        <dbReference type="SAM" id="Phobius"/>
    </source>
</evidence>
<keyword evidence="3 6" id="KW-0812">Transmembrane</keyword>
<feature type="transmembrane region" description="Helical" evidence="6">
    <location>
        <begin position="426"/>
        <end position="456"/>
    </location>
</feature>